<dbReference type="EMBL" id="CM029039">
    <property type="protein sequence ID" value="KAG2645824.1"/>
    <property type="molecule type" value="Genomic_DNA"/>
</dbReference>
<name>A0A8T0WKU7_PANVG</name>
<gene>
    <name evidence="2" type="ORF">PVAP13_2KG459115</name>
</gene>
<sequence length="146" mass="16170">MLPLASYLATPTLSPHARTLPSPATHPPGHGCHARRQLLRPARESACGRARRRPSRWPVVARRRPSRCPAGARRARCATGPPQQAEAAQRGLTSWRSGRATHPARRARRATWSDLPCFSPSHLLIWLRCSYTVVFPADANEVDDDS</sequence>
<proteinExistence type="predicted"/>
<evidence type="ECO:0000313" key="2">
    <source>
        <dbReference type="EMBL" id="KAG2645824.1"/>
    </source>
</evidence>
<dbReference type="AlphaFoldDB" id="A0A8T0WKU7"/>
<evidence type="ECO:0000313" key="3">
    <source>
        <dbReference type="Proteomes" id="UP000823388"/>
    </source>
</evidence>
<protein>
    <submittedName>
        <fullName evidence="2">Uncharacterized protein</fullName>
    </submittedName>
</protein>
<organism evidence="2 3">
    <name type="scientific">Panicum virgatum</name>
    <name type="common">Blackwell switchgrass</name>
    <dbReference type="NCBI Taxonomy" id="38727"/>
    <lineage>
        <taxon>Eukaryota</taxon>
        <taxon>Viridiplantae</taxon>
        <taxon>Streptophyta</taxon>
        <taxon>Embryophyta</taxon>
        <taxon>Tracheophyta</taxon>
        <taxon>Spermatophyta</taxon>
        <taxon>Magnoliopsida</taxon>
        <taxon>Liliopsida</taxon>
        <taxon>Poales</taxon>
        <taxon>Poaceae</taxon>
        <taxon>PACMAD clade</taxon>
        <taxon>Panicoideae</taxon>
        <taxon>Panicodae</taxon>
        <taxon>Paniceae</taxon>
        <taxon>Panicinae</taxon>
        <taxon>Panicum</taxon>
        <taxon>Panicum sect. Hiantes</taxon>
    </lineage>
</organism>
<comment type="caution">
    <text evidence="2">The sequence shown here is derived from an EMBL/GenBank/DDBJ whole genome shotgun (WGS) entry which is preliminary data.</text>
</comment>
<reference evidence="2 3" key="1">
    <citation type="submission" date="2020-05" db="EMBL/GenBank/DDBJ databases">
        <title>WGS assembly of Panicum virgatum.</title>
        <authorList>
            <person name="Lovell J.T."/>
            <person name="Jenkins J."/>
            <person name="Shu S."/>
            <person name="Juenger T.E."/>
            <person name="Schmutz J."/>
        </authorList>
    </citation>
    <scope>NUCLEOTIDE SEQUENCE [LARGE SCALE GENOMIC DNA]</scope>
    <source>
        <strain evidence="3">cv. AP13</strain>
    </source>
</reference>
<dbReference type="Proteomes" id="UP000823388">
    <property type="component" value="Chromosome 2K"/>
</dbReference>
<accession>A0A8T0WKU7</accession>
<evidence type="ECO:0000256" key="1">
    <source>
        <dbReference type="SAM" id="MobiDB-lite"/>
    </source>
</evidence>
<feature type="compositionally biased region" description="Basic residues" evidence="1">
    <location>
        <begin position="49"/>
        <end position="66"/>
    </location>
</feature>
<feature type="region of interest" description="Disordered" evidence="1">
    <location>
        <begin position="8"/>
        <end position="106"/>
    </location>
</feature>
<keyword evidence="3" id="KW-1185">Reference proteome</keyword>
<feature type="compositionally biased region" description="Low complexity" evidence="1">
    <location>
        <begin position="67"/>
        <end position="82"/>
    </location>
</feature>